<name>A0A6N8CTI1_9BACI</name>
<proteinExistence type="predicted"/>
<dbReference type="OrthoDB" id="2968867at2"/>
<organism evidence="1 2">
    <name type="scientific">Terrilactibacillus tamarindi</name>
    <dbReference type="NCBI Taxonomy" id="2599694"/>
    <lineage>
        <taxon>Bacteria</taxon>
        <taxon>Bacillati</taxon>
        <taxon>Bacillota</taxon>
        <taxon>Bacilli</taxon>
        <taxon>Bacillales</taxon>
        <taxon>Bacillaceae</taxon>
        <taxon>Terrilactibacillus</taxon>
    </lineage>
</organism>
<evidence type="ECO:0000313" key="1">
    <source>
        <dbReference type="EMBL" id="MTT32537.1"/>
    </source>
</evidence>
<gene>
    <name evidence="1" type="ORF">GMB86_11015</name>
</gene>
<dbReference type="AlphaFoldDB" id="A0A6N8CTI1"/>
<evidence type="ECO:0000313" key="2">
    <source>
        <dbReference type="Proteomes" id="UP000440978"/>
    </source>
</evidence>
<keyword evidence="2" id="KW-1185">Reference proteome</keyword>
<protein>
    <submittedName>
        <fullName evidence="1">Uncharacterized protein</fullName>
    </submittedName>
</protein>
<sequence length="93" mass="10340">MWAIMVLSHSDQKRLIGDILKAHQQDGAARSSEYEQLCRSAASLLSPESQAGLDVNTIQAIQSYGEKGMQLENYDGHLGDNKENFQTWIDSLS</sequence>
<dbReference type="InterPro" id="IPR025547">
    <property type="entry name" value="YtzH"/>
</dbReference>
<dbReference type="Proteomes" id="UP000440978">
    <property type="component" value="Unassembled WGS sequence"/>
</dbReference>
<dbReference type="EMBL" id="WNHB01000017">
    <property type="protein sequence ID" value="MTT32537.1"/>
    <property type="molecule type" value="Genomic_DNA"/>
</dbReference>
<accession>A0A6N8CTI1</accession>
<reference evidence="1 2" key="1">
    <citation type="submission" date="2019-11" db="EMBL/GenBank/DDBJ databases">
        <title>Terrilactibacillus tamarindus sp. nov. BCM23-1 isolated from bark of Tamarindus indica.</title>
        <authorList>
            <person name="Kingkaew E."/>
            <person name="Tanasupawat S."/>
        </authorList>
    </citation>
    <scope>NUCLEOTIDE SEQUENCE [LARGE SCALE GENOMIC DNA]</scope>
    <source>
        <strain evidence="1 2">BCM23-1</strain>
    </source>
</reference>
<dbReference type="Pfam" id="PF14165">
    <property type="entry name" value="YtzH"/>
    <property type="match status" value="1"/>
</dbReference>
<comment type="caution">
    <text evidence="1">The sequence shown here is derived from an EMBL/GenBank/DDBJ whole genome shotgun (WGS) entry which is preliminary data.</text>
</comment>